<dbReference type="AlphaFoldDB" id="A0A1Y2F951"/>
<dbReference type="GeneID" id="63787958"/>
<sequence>MLHHLSWEIFQSSKFDLLDEVEIIIWGHSIGAGFTVLSLQKALDIFERDVAGAHIRVHIRLVLETPFVNTRSVLHELYPQRWLPYRYLGPFLKTKLDMARALEGLTLDQLKRVNLISVHIIAAGDDEILGAPKGLPAQVHQLMQAKLGSQGAYVTFDDIKGLHASLLTMTSFQSRLAQRLTEKGAS</sequence>
<protein>
    <recommendedName>
        <fullName evidence="3">Alpha/Beta hydrolase protein</fullName>
    </recommendedName>
</protein>
<dbReference type="Proteomes" id="UP000193685">
    <property type="component" value="Unassembled WGS sequence"/>
</dbReference>
<dbReference type="EMBL" id="MCFI01000013">
    <property type="protein sequence ID" value="ORY80440.1"/>
    <property type="molecule type" value="Genomic_DNA"/>
</dbReference>
<keyword evidence="2" id="KW-1185">Reference proteome</keyword>
<evidence type="ECO:0008006" key="3">
    <source>
        <dbReference type="Google" id="ProtNLM"/>
    </source>
</evidence>
<proteinExistence type="predicted"/>
<dbReference type="SUPFAM" id="SSF53474">
    <property type="entry name" value="alpha/beta-Hydrolases"/>
    <property type="match status" value="1"/>
</dbReference>
<evidence type="ECO:0000313" key="2">
    <source>
        <dbReference type="Proteomes" id="UP000193685"/>
    </source>
</evidence>
<evidence type="ECO:0000313" key="1">
    <source>
        <dbReference type="EMBL" id="ORY80440.1"/>
    </source>
</evidence>
<name>A0A1Y2F951_PROLT</name>
<dbReference type="STRING" id="56484.A0A1Y2F951"/>
<comment type="caution">
    <text evidence="1">The sequence shown here is derived from an EMBL/GenBank/DDBJ whole genome shotgun (WGS) entry which is preliminary data.</text>
</comment>
<gene>
    <name evidence="1" type="ORF">BCR37DRAFT_393799</name>
</gene>
<organism evidence="1 2">
    <name type="scientific">Protomyces lactucae-debilis</name>
    <dbReference type="NCBI Taxonomy" id="2754530"/>
    <lineage>
        <taxon>Eukaryota</taxon>
        <taxon>Fungi</taxon>
        <taxon>Dikarya</taxon>
        <taxon>Ascomycota</taxon>
        <taxon>Taphrinomycotina</taxon>
        <taxon>Taphrinomycetes</taxon>
        <taxon>Taphrinales</taxon>
        <taxon>Protomycetaceae</taxon>
        <taxon>Protomyces</taxon>
    </lineage>
</organism>
<accession>A0A1Y2F951</accession>
<dbReference type="OrthoDB" id="10249433at2759"/>
<dbReference type="InterPro" id="IPR029058">
    <property type="entry name" value="AB_hydrolase_fold"/>
</dbReference>
<reference evidence="1 2" key="1">
    <citation type="submission" date="2016-07" db="EMBL/GenBank/DDBJ databases">
        <title>Pervasive Adenine N6-methylation of Active Genes in Fungi.</title>
        <authorList>
            <consortium name="DOE Joint Genome Institute"/>
            <person name="Mondo S.J."/>
            <person name="Dannebaum R.O."/>
            <person name="Kuo R.C."/>
            <person name="Labutti K."/>
            <person name="Haridas S."/>
            <person name="Kuo A."/>
            <person name="Salamov A."/>
            <person name="Ahrendt S.R."/>
            <person name="Lipzen A."/>
            <person name="Sullivan W."/>
            <person name="Andreopoulos W.B."/>
            <person name="Clum A."/>
            <person name="Lindquist E."/>
            <person name="Daum C."/>
            <person name="Ramamoorthy G.K."/>
            <person name="Gryganskyi A."/>
            <person name="Culley D."/>
            <person name="Magnuson J.K."/>
            <person name="James T.Y."/>
            <person name="O'Malley M.A."/>
            <person name="Stajich J.E."/>
            <person name="Spatafora J.W."/>
            <person name="Visel A."/>
            <person name="Grigoriev I.V."/>
        </authorList>
    </citation>
    <scope>NUCLEOTIDE SEQUENCE [LARGE SCALE GENOMIC DNA]</scope>
    <source>
        <strain evidence="1 2">12-1054</strain>
    </source>
</reference>
<dbReference type="RefSeq" id="XP_040724328.1">
    <property type="nucleotide sequence ID" value="XM_040871359.1"/>
</dbReference>